<reference evidence="5" key="2">
    <citation type="submission" date="2025-08" db="UniProtKB">
        <authorList>
            <consortium name="Ensembl"/>
        </authorList>
    </citation>
    <scope>IDENTIFICATION</scope>
</reference>
<keyword evidence="4" id="KW-0472">Membrane</keyword>
<dbReference type="Proteomes" id="UP000008144">
    <property type="component" value="Unassembled WGS sequence"/>
</dbReference>
<reference evidence="6" key="1">
    <citation type="journal article" date="2002" name="Science">
        <title>The draft genome of Ciona intestinalis: insights into chordate and vertebrate origins.</title>
        <authorList>
            <person name="Dehal P."/>
            <person name="Satou Y."/>
            <person name="Campbell R.K."/>
            <person name="Chapman J."/>
            <person name="Degnan B."/>
            <person name="De Tomaso A."/>
            <person name="Davidson B."/>
            <person name="Di Gregorio A."/>
            <person name="Gelpke M."/>
            <person name="Goodstein D.M."/>
            <person name="Harafuji N."/>
            <person name="Hastings K.E."/>
            <person name="Ho I."/>
            <person name="Hotta K."/>
            <person name="Huang W."/>
            <person name="Kawashima T."/>
            <person name="Lemaire P."/>
            <person name="Martinez D."/>
            <person name="Meinertzhagen I.A."/>
            <person name="Necula S."/>
            <person name="Nonaka M."/>
            <person name="Putnam N."/>
            <person name="Rash S."/>
            <person name="Saiga H."/>
            <person name="Satake M."/>
            <person name="Terry A."/>
            <person name="Yamada L."/>
            <person name="Wang H.G."/>
            <person name="Awazu S."/>
            <person name="Azumi K."/>
            <person name="Boore J."/>
            <person name="Branno M."/>
            <person name="Chin-Bow S."/>
            <person name="DeSantis R."/>
            <person name="Doyle S."/>
            <person name="Francino P."/>
            <person name="Keys D.N."/>
            <person name="Haga S."/>
            <person name="Hayashi H."/>
            <person name="Hino K."/>
            <person name="Imai K.S."/>
            <person name="Inaba K."/>
            <person name="Kano S."/>
            <person name="Kobayashi K."/>
            <person name="Kobayashi M."/>
            <person name="Lee B.I."/>
            <person name="Makabe K.W."/>
            <person name="Manohar C."/>
            <person name="Matassi G."/>
            <person name="Medina M."/>
            <person name="Mochizuki Y."/>
            <person name="Mount S."/>
            <person name="Morishita T."/>
            <person name="Miura S."/>
            <person name="Nakayama A."/>
            <person name="Nishizaka S."/>
            <person name="Nomoto H."/>
            <person name="Ohta F."/>
            <person name="Oishi K."/>
            <person name="Rigoutsos I."/>
            <person name="Sano M."/>
            <person name="Sasaki A."/>
            <person name="Sasakura Y."/>
            <person name="Shoguchi E."/>
            <person name="Shin-i T."/>
            <person name="Spagnuolo A."/>
            <person name="Stainier D."/>
            <person name="Suzuki M.M."/>
            <person name="Tassy O."/>
            <person name="Takatori N."/>
            <person name="Tokuoka M."/>
            <person name="Yagi K."/>
            <person name="Yoshizaki F."/>
            <person name="Wada S."/>
            <person name="Zhang C."/>
            <person name="Hyatt P.D."/>
            <person name="Larimer F."/>
            <person name="Detter C."/>
            <person name="Doggett N."/>
            <person name="Glavina T."/>
            <person name="Hawkins T."/>
            <person name="Richardson P."/>
            <person name="Lucas S."/>
            <person name="Kohara Y."/>
            <person name="Levine M."/>
            <person name="Satoh N."/>
            <person name="Rokhsar D.S."/>
        </authorList>
    </citation>
    <scope>NUCLEOTIDE SEQUENCE [LARGE SCALE GENOMIC DNA]</scope>
</reference>
<organism evidence="5 6">
    <name type="scientific">Ciona intestinalis</name>
    <name type="common">Transparent sea squirt</name>
    <name type="synonym">Ascidia intestinalis</name>
    <dbReference type="NCBI Taxonomy" id="7719"/>
    <lineage>
        <taxon>Eukaryota</taxon>
        <taxon>Metazoa</taxon>
        <taxon>Chordata</taxon>
        <taxon>Tunicata</taxon>
        <taxon>Ascidiacea</taxon>
        <taxon>Phlebobranchia</taxon>
        <taxon>Cionidae</taxon>
        <taxon>Ciona</taxon>
    </lineage>
</organism>
<dbReference type="HOGENOM" id="CLU_2020371_0_0_1"/>
<name>F6WXN6_CIOIN</name>
<keyword evidence="4" id="KW-0812">Transmembrane</keyword>
<evidence type="ECO:0000256" key="2">
    <source>
        <dbReference type="ARBA" id="ARBA00022723"/>
    </source>
</evidence>
<dbReference type="GO" id="GO:0046872">
    <property type="term" value="F:metal ion binding"/>
    <property type="evidence" value="ECO:0007669"/>
    <property type="project" value="UniProtKB-KW"/>
</dbReference>
<keyword evidence="2" id="KW-0479">Metal-binding</keyword>
<dbReference type="OMA" id="WKNPRRS"/>
<dbReference type="PANTHER" id="PTHR45911:SF4">
    <property type="entry name" value="MULTIPLE C2 AND TRANSMEMBRANE DOMAIN-CONTAINING PROTEIN"/>
    <property type="match status" value="1"/>
</dbReference>
<accession>F6WXN6</accession>
<sequence>MEEDCKFKKALLLNNFQRVWRLVQSIIATAEFVNSCFTWKNPRRSGIAFLAFLVIVWNFELYMLPISLLMLIMKTYVDVFVRRQPLAAVESGKYNDDDDETEDEPNKPSLMQRISALQDVLTK</sequence>
<keyword evidence="6" id="KW-1185">Reference proteome</keyword>
<evidence type="ECO:0000313" key="6">
    <source>
        <dbReference type="Proteomes" id="UP000008144"/>
    </source>
</evidence>
<evidence type="ECO:0000313" key="5">
    <source>
        <dbReference type="Ensembl" id="ENSCINP00000007078.3"/>
    </source>
</evidence>
<keyword evidence="4" id="KW-1133">Transmembrane helix</keyword>
<keyword evidence="3" id="KW-0106">Calcium</keyword>
<dbReference type="Ensembl" id="ENSCINT00000007078.3">
    <property type="protein sequence ID" value="ENSCINP00000007078.3"/>
    <property type="gene ID" value="ENSCING00000003454.3"/>
</dbReference>
<proteinExistence type="inferred from homology"/>
<protein>
    <submittedName>
        <fullName evidence="5">Uncharacterized protein</fullName>
    </submittedName>
</protein>
<dbReference type="PANTHER" id="PTHR45911">
    <property type="entry name" value="C2 DOMAIN-CONTAINING PROTEIN"/>
    <property type="match status" value="1"/>
</dbReference>
<dbReference type="InParanoid" id="F6WXN6"/>
<evidence type="ECO:0000256" key="4">
    <source>
        <dbReference type="SAM" id="Phobius"/>
    </source>
</evidence>
<evidence type="ECO:0000256" key="1">
    <source>
        <dbReference type="ARBA" id="ARBA00007923"/>
    </source>
</evidence>
<reference evidence="5" key="3">
    <citation type="submission" date="2025-09" db="UniProtKB">
        <authorList>
            <consortium name="Ensembl"/>
        </authorList>
    </citation>
    <scope>IDENTIFICATION</scope>
</reference>
<comment type="similarity">
    <text evidence="1">Belongs to the MCTP family.</text>
</comment>
<evidence type="ECO:0000256" key="3">
    <source>
        <dbReference type="ARBA" id="ARBA00022837"/>
    </source>
</evidence>
<feature type="transmembrane region" description="Helical" evidence="4">
    <location>
        <begin position="47"/>
        <end position="73"/>
    </location>
</feature>
<dbReference type="AlphaFoldDB" id="F6WXN6"/>